<evidence type="ECO:0000256" key="1">
    <source>
        <dbReference type="PROSITE-ProRule" id="PRU00169"/>
    </source>
</evidence>
<keyword evidence="1" id="KW-0597">Phosphoprotein</keyword>
<dbReference type="SUPFAM" id="SSF52172">
    <property type="entry name" value="CheY-like"/>
    <property type="match status" value="1"/>
</dbReference>
<feature type="modified residue" description="4-aspartylphosphate" evidence="1">
    <location>
        <position position="74"/>
    </location>
</feature>
<gene>
    <name evidence="3" type="ORF">N47_J04650</name>
</gene>
<organism evidence="3">
    <name type="scientific">uncultured Desulfobacterium sp</name>
    <dbReference type="NCBI Taxonomy" id="201089"/>
    <lineage>
        <taxon>Bacteria</taxon>
        <taxon>Pseudomonadati</taxon>
        <taxon>Thermodesulfobacteriota</taxon>
        <taxon>Desulfobacteria</taxon>
        <taxon>Desulfobacterales</taxon>
        <taxon>Desulfobacteriaceae</taxon>
        <taxon>Desulfobacterium</taxon>
        <taxon>environmental samples</taxon>
    </lineage>
</organism>
<dbReference type="GO" id="GO:0000160">
    <property type="term" value="P:phosphorelay signal transduction system"/>
    <property type="evidence" value="ECO:0007669"/>
    <property type="project" value="InterPro"/>
</dbReference>
<evidence type="ECO:0000259" key="2">
    <source>
        <dbReference type="PROSITE" id="PS50110"/>
    </source>
</evidence>
<dbReference type="InterPro" id="IPR001789">
    <property type="entry name" value="Sig_transdc_resp-reg_receiver"/>
</dbReference>
<proteinExistence type="predicted"/>
<protein>
    <recommendedName>
        <fullName evidence="2">Response regulatory domain-containing protein</fullName>
    </recommendedName>
</protein>
<name>E1YFZ0_9BACT</name>
<sequence length="150" mass="17051">MAYALQNFFKTIYPGKYTLKKEFKILIADKNSNVRDFLKREMTAEGYIVKLAENGREVLKWAYHADPVDILILDPDLPDAEESLLLKKLNLKTPYIPVILHTFFSDYIAISRIFDPTVFIEKGGNSIEQLKKVIAGILNKTSGADIKKGN</sequence>
<dbReference type="AlphaFoldDB" id="E1YFZ0"/>
<dbReference type="Pfam" id="PF00072">
    <property type="entry name" value="Response_reg"/>
    <property type="match status" value="1"/>
</dbReference>
<dbReference type="EMBL" id="FR695872">
    <property type="protein sequence ID" value="CBX29484.1"/>
    <property type="molecule type" value="Genomic_DNA"/>
</dbReference>
<accession>E1YFZ0</accession>
<dbReference type="Gene3D" id="3.40.50.2300">
    <property type="match status" value="1"/>
</dbReference>
<dbReference type="PROSITE" id="PS50110">
    <property type="entry name" value="RESPONSE_REGULATORY"/>
    <property type="match status" value="1"/>
</dbReference>
<dbReference type="InterPro" id="IPR011006">
    <property type="entry name" value="CheY-like_superfamily"/>
</dbReference>
<evidence type="ECO:0000313" key="3">
    <source>
        <dbReference type="EMBL" id="CBX29484.1"/>
    </source>
</evidence>
<reference evidence="3" key="1">
    <citation type="journal article" date="2011" name="Environ. Microbiol.">
        <title>Genomic insights into the metabolic potential of the polycyclic aromatic hydrocarbon degrading sulfate-reducing Deltaproteobacterium N47.</title>
        <authorList>
            <person name="Bergmann F."/>
            <person name="Selesi D."/>
            <person name="Weinmaier T."/>
            <person name="Tischler P."/>
            <person name="Rattei T."/>
            <person name="Meckenstock R.U."/>
        </authorList>
    </citation>
    <scope>NUCLEOTIDE SEQUENCE</scope>
</reference>
<feature type="domain" description="Response regulatory" evidence="2">
    <location>
        <begin position="24"/>
        <end position="137"/>
    </location>
</feature>